<organism evidence="14 15">
    <name type="scientific">Photobacterium ganghwense</name>
    <dbReference type="NCBI Taxonomy" id="320778"/>
    <lineage>
        <taxon>Bacteria</taxon>
        <taxon>Pseudomonadati</taxon>
        <taxon>Pseudomonadota</taxon>
        <taxon>Gammaproteobacteria</taxon>
        <taxon>Vibrionales</taxon>
        <taxon>Vibrionaceae</taxon>
        <taxon>Photobacterium</taxon>
    </lineage>
</organism>
<proteinExistence type="inferred from homology"/>
<keyword evidence="7" id="KW-1005">Bacterial flagellum biogenesis</keyword>
<dbReference type="InterPro" id="IPR013377">
    <property type="entry name" value="FlgJ"/>
</dbReference>
<evidence type="ECO:0000256" key="3">
    <source>
        <dbReference type="ARBA" id="ARBA00006880"/>
    </source>
</evidence>
<dbReference type="PATRIC" id="fig|320778.3.peg.803"/>
<comment type="caution">
    <text evidence="14">The sequence shown here is derived from an EMBL/GenBank/DDBJ whole genome shotgun (WGS) entry which is preliminary data.</text>
</comment>
<dbReference type="OrthoDB" id="289937at2"/>
<evidence type="ECO:0000256" key="11">
    <source>
        <dbReference type="ARBA" id="ARBA00030835"/>
    </source>
</evidence>
<evidence type="ECO:0000256" key="5">
    <source>
        <dbReference type="ARBA" id="ARBA00013433"/>
    </source>
</evidence>
<dbReference type="InterPro" id="IPR019301">
    <property type="entry name" value="Flagellar_prot_FlgJ_N"/>
</dbReference>
<evidence type="ECO:0000256" key="9">
    <source>
        <dbReference type="ARBA" id="ARBA00023295"/>
    </source>
</evidence>
<dbReference type="SMART" id="SM00047">
    <property type="entry name" value="LYZ2"/>
    <property type="match status" value="1"/>
</dbReference>
<feature type="region of interest" description="Disordered" evidence="12">
    <location>
        <begin position="126"/>
        <end position="156"/>
    </location>
</feature>
<dbReference type="PANTHER" id="PTHR33308:SF9">
    <property type="entry name" value="PEPTIDOGLYCAN HYDROLASE FLGJ"/>
    <property type="match status" value="1"/>
</dbReference>
<gene>
    <name evidence="14" type="ORF">ABT57_03740</name>
</gene>
<protein>
    <recommendedName>
        <fullName evidence="5">Peptidoglycan hydrolase FlgJ</fullName>
    </recommendedName>
    <alternativeName>
        <fullName evidence="11">Muramidase FlgJ</fullName>
    </alternativeName>
</protein>
<reference evidence="14 15" key="1">
    <citation type="submission" date="2015-05" db="EMBL/GenBank/DDBJ databases">
        <title>Photobacterium galathea sp. nov.</title>
        <authorList>
            <person name="Machado H."/>
            <person name="Gram L."/>
        </authorList>
    </citation>
    <scope>NUCLEOTIDE SEQUENCE [LARGE SCALE GENOMIC DNA]</scope>
    <source>
        <strain evidence="14 15">DSM 22954</strain>
    </source>
</reference>
<dbReference type="GO" id="GO:0004040">
    <property type="term" value="F:amidase activity"/>
    <property type="evidence" value="ECO:0007669"/>
    <property type="project" value="InterPro"/>
</dbReference>
<feature type="compositionally biased region" description="Basic and acidic residues" evidence="12">
    <location>
        <begin position="126"/>
        <end position="146"/>
    </location>
</feature>
<sequence length="361" mass="40486">MKNNQFDTGFVLDMAGLERLRAGVKTGKDGESQGLRAAAEQFEAIFTQMMFKSMREANSAFESDLMSSRNTKFFEQMHDEQMASELSRTNSLGLADLIVEQLGAHLSGEEAASHEAQTILSPSDTEKLLHPEQPDRSVHNEADSRQTPDTVKTSLLVETNQLPVTDSNMPVSERDNVLPPYRAVSQPVDVSATSEMPALPPRKPTSFTSPDEFVQAMKPYAMRAGRVLGVDPGVLIAQAALETGWGKKVLRNAAGDSYNLFNIKADSRWGGKKLTTQTLEFHQGIPVQERASFRSYNSYQDSFSDYVRFLQDNPRYETALNYRTQPERFVREIHKAGYATDPEYSKKVLRVLDQVNEMMEK</sequence>
<keyword evidence="10" id="KW-0961">Cell wall biogenesis/degradation</keyword>
<evidence type="ECO:0000256" key="8">
    <source>
        <dbReference type="ARBA" id="ARBA00022801"/>
    </source>
</evidence>
<dbReference type="Gene3D" id="1.10.530.10">
    <property type="match status" value="1"/>
</dbReference>
<dbReference type="AlphaFoldDB" id="A0A0J1HHD2"/>
<evidence type="ECO:0000256" key="1">
    <source>
        <dbReference type="ARBA" id="ARBA00002954"/>
    </source>
</evidence>
<name>A0A0J1HHD2_9GAMM</name>
<dbReference type="Pfam" id="PF01832">
    <property type="entry name" value="Glucosaminidase"/>
    <property type="match status" value="1"/>
</dbReference>
<dbReference type="Pfam" id="PF10135">
    <property type="entry name" value="Rod-binding"/>
    <property type="match status" value="1"/>
</dbReference>
<keyword evidence="15" id="KW-1185">Reference proteome</keyword>
<dbReference type="GO" id="GO:0071555">
    <property type="term" value="P:cell wall organization"/>
    <property type="evidence" value="ECO:0007669"/>
    <property type="project" value="UniProtKB-KW"/>
</dbReference>
<evidence type="ECO:0000256" key="7">
    <source>
        <dbReference type="ARBA" id="ARBA00022795"/>
    </source>
</evidence>
<dbReference type="PANTHER" id="PTHR33308">
    <property type="entry name" value="PEPTIDOGLYCAN HYDROLASE FLGJ"/>
    <property type="match status" value="1"/>
</dbReference>
<keyword evidence="6" id="KW-0574">Periplasm</keyword>
<evidence type="ECO:0000256" key="12">
    <source>
        <dbReference type="SAM" id="MobiDB-lite"/>
    </source>
</evidence>
<feature type="domain" description="Mannosyl-glycoprotein endo-beta-N-acetylglucosamidase-like" evidence="13">
    <location>
        <begin position="203"/>
        <end position="356"/>
    </location>
</feature>
<comment type="function">
    <text evidence="1">Flagellum-specific muramidase which hydrolyzes the peptidoglycan layer to assemble the rod structure in the periplasmic space.</text>
</comment>
<dbReference type="STRING" id="320778.ABT57_03740"/>
<comment type="subcellular location">
    <subcellularLocation>
        <location evidence="2">Periplasm</location>
    </subcellularLocation>
</comment>
<evidence type="ECO:0000256" key="4">
    <source>
        <dbReference type="ARBA" id="ARBA00007974"/>
    </source>
</evidence>
<dbReference type="Gene3D" id="2.10.70.40">
    <property type="entry name" value="peptidoglycan hydrolase"/>
    <property type="match status" value="1"/>
</dbReference>
<dbReference type="GO" id="GO:0042597">
    <property type="term" value="C:periplasmic space"/>
    <property type="evidence" value="ECO:0007669"/>
    <property type="project" value="UniProtKB-SubCell"/>
</dbReference>
<dbReference type="GO" id="GO:0016798">
    <property type="term" value="F:hydrolase activity, acting on glycosyl bonds"/>
    <property type="evidence" value="ECO:0007669"/>
    <property type="project" value="UniProtKB-KW"/>
</dbReference>
<dbReference type="NCBIfam" id="TIGR02541">
    <property type="entry name" value="flagell_FlgJ"/>
    <property type="match status" value="1"/>
</dbReference>
<comment type="similarity">
    <text evidence="4">In the C-terminal section; belongs to the glycosyl hydrolase 73 family.</text>
</comment>
<evidence type="ECO:0000256" key="10">
    <source>
        <dbReference type="ARBA" id="ARBA00023316"/>
    </source>
</evidence>
<evidence type="ECO:0000313" key="15">
    <source>
        <dbReference type="Proteomes" id="UP000035909"/>
    </source>
</evidence>
<dbReference type="InterPro" id="IPR002901">
    <property type="entry name" value="MGlyc_endo_b_GlcNAc-like_dom"/>
</dbReference>
<keyword evidence="8" id="KW-0378">Hydrolase</keyword>
<evidence type="ECO:0000259" key="13">
    <source>
        <dbReference type="SMART" id="SM00047"/>
    </source>
</evidence>
<comment type="similarity">
    <text evidence="3">In the N-terminal section; belongs to the FlgJ family.</text>
</comment>
<evidence type="ECO:0000313" key="14">
    <source>
        <dbReference type="EMBL" id="KLV11018.1"/>
    </source>
</evidence>
<dbReference type="GO" id="GO:0071973">
    <property type="term" value="P:bacterial-type flagellum-dependent cell motility"/>
    <property type="evidence" value="ECO:0007669"/>
    <property type="project" value="TreeGrafter"/>
</dbReference>
<accession>A0A0J1HHD2</accession>
<dbReference type="InterPro" id="IPR051056">
    <property type="entry name" value="Glycosyl_Hydrolase_73"/>
</dbReference>
<evidence type="ECO:0000256" key="2">
    <source>
        <dbReference type="ARBA" id="ARBA00004418"/>
    </source>
</evidence>
<keyword evidence="9" id="KW-0326">Glycosidase</keyword>
<dbReference type="RefSeq" id="WP_047883856.1">
    <property type="nucleotide sequence ID" value="NZ_CP071325.1"/>
</dbReference>
<dbReference type="GO" id="GO:0044780">
    <property type="term" value="P:bacterial-type flagellum assembly"/>
    <property type="evidence" value="ECO:0007669"/>
    <property type="project" value="InterPro"/>
</dbReference>
<dbReference type="EMBL" id="LDOU01000004">
    <property type="protein sequence ID" value="KLV11018.1"/>
    <property type="molecule type" value="Genomic_DNA"/>
</dbReference>
<dbReference type="Proteomes" id="UP000035909">
    <property type="component" value="Unassembled WGS sequence"/>
</dbReference>
<evidence type="ECO:0000256" key="6">
    <source>
        <dbReference type="ARBA" id="ARBA00022764"/>
    </source>
</evidence>
<dbReference type="PRINTS" id="PR01002">
    <property type="entry name" value="FLGFLGJ"/>
</dbReference>
<feature type="compositionally biased region" description="Polar residues" evidence="12">
    <location>
        <begin position="147"/>
        <end position="156"/>
    </location>
</feature>